<evidence type="ECO:0000256" key="8">
    <source>
        <dbReference type="ARBA" id="ARBA00022840"/>
    </source>
</evidence>
<feature type="domain" description="ABC transporter" evidence="14">
    <location>
        <begin position="549"/>
        <end position="772"/>
    </location>
</feature>
<dbReference type="FunFam" id="1.20.1560.10:FF:000003">
    <property type="entry name" value="ABC transporter C family member 10"/>
    <property type="match status" value="1"/>
</dbReference>
<dbReference type="FunFam" id="3.40.50.300:FF:000169">
    <property type="entry name" value="ABC transporter C family member 3"/>
    <property type="match status" value="1"/>
</dbReference>
<feature type="transmembrane region" description="Helical" evidence="13">
    <location>
        <begin position="373"/>
        <end position="392"/>
    </location>
</feature>
<dbReference type="CDD" id="cd03244">
    <property type="entry name" value="ABCC_MRP_domain2"/>
    <property type="match status" value="1"/>
</dbReference>
<dbReference type="InterPro" id="IPR017871">
    <property type="entry name" value="ABC_transporter-like_CS"/>
</dbReference>
<evidence type="ECO:0000256" key="9">
    <source>
        <dbReference type="ARBA" id="ARBA00022967"/>
    </source>
</evidence>
<evidence type="ECO:0000313" key="16">
    <source>
        <dbReference type="EMBL" id="KAE8125409.1"/>
    </source>
</evidence>
<dbReference type="PANTHER" id="PTHR24223:SF181">
    <property type="entry name" value="ABC TRANSPORTER C FAMILY MEMBER 3"/>
    <property type="match status" value="1"/>
</dbReference>
<dbReference type="SUPFAM" id="SSF52540">
    <property type="entry name" value="P-loop containing nucleoside triphosphate hydrolases"/>
    <property type="match status" value="2"/>
</dbReference>
<dbReference type="SMART" id="SM00382">
    <property type="entry name" value="AAA"/>
    <property type="match status" value="2"/>
</dbReference>
<dbReference type="Pfam" id="PF00005">
    <property type="entry name" value="ABC_tran"/>
    <property type="match status" value="2"/>
</dbReference>
<feature type="transmembrane region" description="Helical" evidence="13">
    <location>
        <begin position="1000"/>
        <end position="1022"/>
    </location>
</feature>
<comment type="catalytic activity">
    <reaction evidence="12">
        <text>ATP + H2O + xenobioticSide 1 = ADP + phosphate + xenobioticSide 2.</text>
        <dbReference type="EC" id="7.6.2.2"/>
    </reaction>
</comment>
<sequence>MSILLSRYHSPLMYSGAEFLLKPVFLGWFSVSLHLVLLFVLFISCVLKKCKVGHSEAPKERNSWSDEGLVTLLDLALRTLAWGSLCVYFRTQLFISGEPKYPFLLRVWWGFYLSISCYCLVIDTVLYGKHVNVSVQYFVSDVVSVVSGLFFCYVGFFGKNEGSEDTLLEEPLLNGDSTASNEAESNKCKGGKAVTPYSNAGIFSILTFSWMGPLIATGKKKTLDLEDVPQLVPGDSVVGVFPAFRKKLEAECGTINRMNTLKLVKALISLVWKEILLTSLLEIISALASYVGPYLIDTFVQYFNRRREFKNEGYVLFDPFMAVEAVPHHWGDDQFHAIDAERVGTFSWYVSSTWMVLVKVPIALLILYKNLGLASIVAFIATILFMLANIPLAKLEEKFQDKVMESKDRRMKATSEILRNMRILKLQGWEMKFLSKIMGLRETETEWLKKFVYTSALTTFVLCSASTFVSVATFGACMVMKIPLESGKILSALATFGILQGGILNLPDTISMIVQTKVSLNRIASFLCLDDQQSDVIERIPRGSYDAAIEIIDGNFSWDLSSLNPTLKEINFKVQHGMRVAVCGTVGSGKSSLLSCILGEVPKISGAIKLCGTRAYVPQSPWIQSGKIEENILFGKEMERERYNWVLEACSLKKDLEILSFGDQTIIGERGINLSGGQKQRIQIARALYQDADIYLFDDPFSAVDAHTGSHLFKECMLGLLSSKTVIYVTHQVEFLPAADLILVMKDGRITQAGKYYDILNSGTYIMELVGAQEKALLAFDSAAAGSASESTSMSKEDGKMASANGVVQKQENKDVQDCKADDIVGSKGQIIQEEERQKGEVGFWVYWKYITMAYGGAVVPFILLAHILIQLLAIGSSYWMAWAAPVSQNVKPVVGSSTLIIVYAALAIGASFCDLVKTMLLVTTGYKTATLFFNKMHLCIFRAPMSFFDSTPSARIVNRASSDQSAVEGSIPYRLDSFVLSMIHLLGIIAVMSRVAWQVLIIFIPVIGTCIWYQVFHLTCLEYSRELTRLVGVHKAPVIQHFAETISGSTTIRGFDEESRFIDTNMKLIDAYSRPRFHNAGAMQWLGFRLDMLSSITFLFSLVLLISVPDGVIDPGIAGLGVIYGLKLNVFQAWVILNICEIENKMISVERILQYTGIPSESPLLIEERQPDCSWPSNGELDIRDLQVRYAPHMPLVLRGLTCTFPGGRKTGIVGRTGSGKTTLIQALFRIVEPAAGQIIIDGINISLIGLHDLRSRLSIIPQDPTMFEGTIRTNLDPLEEHTDEQIWEALDKCQLGDEVRKKEGKLDSTVSENGENWSVGQRQLVCLGRVLLKKSKILVLDEATASVDTATDNLIQQTLRKHFSNCTVITIAHRITSVLDSDMVLLLNNGLIEEYDSPRTLLENKSSSFAQLVAEYTVRSNSSL</sequence>
<feature type="domain" description="ABC transporter" evidence="14">
    <location>
        <begin position="1184"/>
        <end position="1416"/>
    </location>
</feature>
<feature type="transmembrane region" description="Helical" evidence="13">
    <location>
        <begin position="894"/>
        <end position="914"/>
    </location>
</feature>
<dbReference type="FunFam" id="1.20.1560.10:FF:000002">
    <property type="entry name" value="ABC transporter C family member 5"/>
    <property type="match status" value="1"/>
</dbReference>
<dbReference type="SUPFAM" id="SSF90123">
    <property type="entry name" value="ABC transporter transmembrane region"/>
    <property type="match status" value="2"/>
</dbReference>
<accession>A0A5N6RUQ3</accession>
<dbReference type="InterPro" id="IPR003439">
    <property type="entry name" value="ABC_transporter-like_ATP-bd"/>
</dbReference>
<keyword evidence="4" id="KW-0813">Transport</keyword>
<evidence type="ECO:0000256" key="1">
    <source>
        <dbReference type="ARBA" id="ARBA00004141"/>
    </source>
</evidence>
<feature type="domain" description="ABC transmembrane type-1" evidence="15">
    <location>
        <begin position="862"/>
        <end position="1145"/>
    </location>
</feature>
<evidence type="ECO:0000313" key="17">
    <source>
        <dbReference type="Proteomes" id="UP000327013"/>
    </source>
</evidence>
<dbReference type="InterPro" id="IPR011527">
    <property type="entry name" value="ABC1_TM_dom"/>
</dbReference>
<feature type="transmembrane region" description="Helical" evidence="13">
    <location>
        <begin position="346"/>
        <end position="366"/>
    </location>
</feature>
<organism evidence="16 17">
    <name type="scientific">Carpinus fangiana</name>
    <dbReference type="NCBI Taxonomy" id="176857"/>
    <lineage>
        <taxon>Eukaryota</taxon>
        <taxon>Viridiplantae</taxon>
        <taxon>Streptophyta</taxon>
        <taxon>Embryophyta</taxon>
        <taxon>Tracheophyta</taxon>
        <taxon>Spermatophyta</taxon>
        <taxon>Magnoliopsida</taxon>
        <taxon>eudicotyledons</taxon>
        <taxon>Gunneridae</taxon>
        <taxon>Pentapetalae</taxon>
        <taxon>rosids</taxon>
        <taxon>fabids</taxon>
        <taxon>Fagales</taxon>
        <taxon>Betulaceae</taxon>
        <taxon>Carpinus</taxon>
    </lineage>
</organism>
<dbReference type="FunFam" id="3.40.50.300:FF:000508">
    <property type="entry name" value="ABC transporter C family member 5"/>
    <property type="match status" value="1"/>
</dbReference>
<evidence type="ECO:0000259" key="14">
    <source>
        <dbReference type="PROSITE" id="PS50893"/>
    </source>
</evidence>
<evidence type="ECO:0000256" key="4">
    <source>
        <dbReference type="ARBA" id="ARBA00022448"/>
    </source>
</evidence>
<dbReference type="InterPro" id="IPR044746">
    <property type="entry name" value="ABCC_6TM_D1"/>
</dbReference>
<feature type="transmembrane region" description="Helical" evidence="13">
    <location>
        <begin position="451"/>
        <end position="479"/>
    </location>
</feature>
<keyword evidence="11 13" id="KW-0472">Membrane</keyword>
<dbReference type="InterPro" id="IPR027417">
    <property type="entry name" value="P-loop_NTPase"/>
</dbReference>
<dbReference type="CDD" id="cd03250">
    <property type="entry name" value="ABCC_MRP_domain1"/>
    <property type="match status" value="1"/>
</dbReference>
<dbReference type="InterPro" id="IPR036640">
    <property type="entry name" value="ABC1_TM_sf"/>
</dbReference>
<feature type="transmembrane region" description="Helical" evidence="13">
    <location>
        <begin position="858"/>
        <end position="882"/>
    </location>
</feature>
<dbReference type="EC" id="7.6.2.2" evidence="3"/>
<evidence type="ECO:0000256" key="7">
    <source>
        <dbReference type="ARBA" id="ARBA00022741"/>
    </source>
</evidence>
<feature type="transmembrane region" description="Helical" evidence="13">
    <location>
        <begin position="1087"/>
        <end position="1107"/>
    </location>
</feature>
<dbReference type="GO" id="GO:0008559">
    <property type="term" value="F:ABC-type xenobiotic transporter activity"/>
    <property type="evidence" value="ECO:0007669"/>
    <property type="project" value="UniProtKB-EC"/>
</dbReference>
<evidence type="ECO:0000256" key="13">
    <source>
        <dbReference type="SAM" id="Phobius"/>
    </source>
</evidence>
<keyword evidence="6" id="KW-0677">Repeat</keyword>
<feature type="transmembrane region" description="Helical" evidence="13">
    <location>
        <begin position="275"/>
        <end position="296"/>
    </location>
</feature>
<dbReference type="InterPro" id="IPR050173">
    <property type="entry name" value="ABC_transporter_C-like"/>
</dbReference>
<dbReference type="EMBL" id="CM017328">
    <property type="protein sequence ID" value="KAE8125409.1"/>
    <property type="molecule type" value="Genomic_DNA"/>
</dbReference>
<evidence type="ECO:0000259" key="15">
    <source>
        <dbReference type="PROSITE" id="PS50929"/>
    </source>
</evidence>
<evidence type="ECO:0000256" key="5">
    <source>
        <dbReference type="ARBA" id="ARBA00022692"/>
    </source>
</evidence>
<protein>
    <recommendedName>
        <fullName evidence="3">ABC-type xenobiotic transporter</fullName>
        <ecNumber evidence="3">7.6.2.2</ecNumber>
    </recommendedName>
</protein>
<evidence type="ECO:0000256" key="12">
    <source>
        <dbReference type="ARBA" id="ARBA00034018"/>
    </source>
</evidence>
<evidence type="ECO:0000256" key="10">
    <source>
        <dbReference type="ARBA" id="ARBA00022989"/>
    </source>
</evidence>
<feature type="transmembrane region" description="Helical" evidence="13">
    <location>
        <begin position="103"/>
        <end position="126"/>
    </location>
</feature>
<dbReference type="GO" id="GO:0005524">
    <property type="term" value="F:ATP binding"/>
    <property type="evidence" value="ECO:0007669"/>
    <property type="project" value="UniProtKB-KW"/>
</dbReference>
<dbReference type="PROSITE" id="PS50929">
    <property type="entry name" value="ABC_TM1F"/>
    <property type="match status" value="2"/>
</dbReference>
<proteinExistence type="inferred from homology"/>
<feature type="transmembrane region" description="Helical" evidence="13">
    <location>
        <begin position="138"/>
        <end position="158"/>
    </location>
</feature>
<evidence type="ECO:0000256" key="2">
    <source>
        <dbReference type="ARBA" id="ARBA00009726"/>
    </source>
</evidence>
<keyword evidence="8" id="KW-0067">ATP-binding</keyword>
<evidence type="ECO:0000256" key="3">
    <source>
        <dbReference type="ARBA" id="ARBA00012191"/>
    </source>
</evidence>
<dbReference type="CDD" id="cd18579">
    <property type="entry name" value="ABC_6TM_ABCC_D1"/>
    <property type="match status" value="1"/>
</dbReference>
<name>A0A5N6RUQ3_9ROSI</name>
<dbReference type="Proteomes" id="UP000327013">
    <property type="component" value="Chromosome 8"/>
</dbReference>
<keyword evidence="17" id="KW-1185">Reference proteome</keyword>
<dbReference type="OrthoDB" id="6500128at2759"/>
<dbReference type="Pfam" id="PF00664">
    <property type="entry name" value="ABC_membrane"/>
    <property type="match status" value="2"/>
</dbReference>
<dbReference type="PROSITE" id="PS50893">
    <property type="entry name" value="ABC_TRANSPORTER_2"/>
    <property type="match status" value="2"/>
</dbReference>
<evidence type="ECO:0000256" key="6">
    <source>
        <dbReference type="ARBA" id="ARBA00022737"/>
    </source>
</evidence>
<keyword evidence="9" id="KW-1278">Translocase</keyword>
<dbReference type="PANTHER" id="PTHR24223">
    <property type="entry name" value="ATP-BINDING CASSETTE SUB-FAMILY C"/>
    <property type="match status" value="1"/>
</dbReference>
<feature type="domain" description="ABC transmembrane type-1" evidence="15">
    <location>
        <begin position="339"/>
        <end position="515"/>
    </location>
</feature>
<gene>
    <name evidence="16" type="ORF">FH972_020220</name>
</gene>
<keyword evidence="7" id="KW-0547">Nucleotide-binding</keyword>
<comment type="similarity">
    <text evidence="2">Belongs to the ABC transporter superfamily. ABCC family. Conjugate transporter (TC 3.A.1.208) subfamily.</text>
</comment>
<dbReference type="InterPro" id="IPR003593">
    <property type="entry name" value="AAA+_ATPase"/>
</dbReference>
<dbReference type="GO" id="GO:0016887">
    <property type="term" value="F:ATP hydrolysis activity"/>
    <property type="evidence" value="ECO:0007669"/>
    <property type="project" value="InterPro"/>
</dbReference>
<dbReference type="GO" id="GO:0016020">
    <property type="term" value="C:membrane"/>
    <property type="evidence" value="ECO:0007669"/>
    <property type="project" value="UniProtKB-SubCell"/>
</dbReference>
<dbReference type="CDD" id="cd18580">
    <property type="entry name" value="ABC_6TM_ABCC_D2"/>
    <property type="match status" value="1"/>
</dbReference>
<feature type="transmembrane region" description="Helical" evidence="13">
    <location>
        <begin position="1119"/>
        <end position="1138"/>
    </location>
</feature>
<keyword evidence="5 13" id="KW-0812">Transmembrane</keyword>
<dbReference type="Gene3D" id="1.20.1560.10">
    <property type="entry name" value="ABC transporter type 1, transmembrane domain"/>
    <property type="match status" value="2"/>
</dbReference>
<feature type="transmembrane region" description="Helical" evidence="13">
    <location>
        <begin position="976"/>
        <end position="994"/>
    </location>
</feature>
<comment type="subcellular location">
    <subcellularLocation>
        <location evidence="1">Membrane</location>
        <topology evidence="1">Multi-pass membrane protein</topology>
    </subcellularLocation>
</comment>
<dbReference type="InterPro" id="IPR044726">
    <property type="entry name" value="ABCC_6TM_D2"/>
</dbReference>
<keyword evidence="10 13" id="KW-1133">Transmembrane helix</keyword>
<dbReference type="PROSITE" id="PS00211">
    <property type="entry name" value="ABC_TRANSPORTER_1"/>
    <property type="match status" value="1"/>
</dbReference>
<feature type="transmembrane region" description="Helical" evidence="13">
    <location>
        <begin position="25"/>
        <end position="47"/>
    </location>
</feature>
<feature type="transmembrane region" description="Helical" evidence="13">
    <location>
        <begin position="197"/>
        <end position="216"/>
    </location>
</feature>
<reference evidence="16 17" key="1">
    <citation type="submission" date="2019-06" db="EMBL/GenBank/DDBJ databases">
        <title>A chromosomal-level reference genome of Carpinus fangiana (Coryloideae, Betulaceae).</title>
        <authorList>
            <person name="Yang X."/>
            <person name="Wang Z."/>
            <person name="Zhang L."/>
            <person name="Hao G."/>
            <person name="Liu J."/>
            <person name="Yang Y."/>
        </authorList>
    </citation>
    <scope>NUCLEOTIDE SEQUENCE [LARGE SCALE GENOMIC DNA]</scope>
    <source>
        <strain evidence="16">Cfa_2016G</strain>
        <tissue evidence="16">Leaf</tissue>
    </source>
</reference>
<dbReference type="Gene3D" id="3.40.50.300">
    <property type="entry name" value="P-loop containing nucleotide triphosphate hydrolases"/>
    <property type="match status" value="2"/>
</dbReference>
<evidence type="ECO:0000256" key="11">
    <source>
        <dbReference type="ARBA" id="ARBA00023136"/>
    </source>
</evidence>